<proteinExistence type="predicted"/>
<organism evidence="2 3">
    <name type="scientific">Digitaria exilis</name>
    <dbReference type="NCBI Taxonomy" id="1010633"/>
    <lineage>
        <taxon>Eukaryota</taxon>
        <taxon>Viridiplantae</taxon>
        <taxon>Streptophyta</taxon>
        <taxon>Embryophyta</taxon>
        <taxon>Tracheophyta</taxon>
        <taxon>Spermatophyta</taxon>
        <taxon>Magnoliopsida</taxon>
        <taxon>Liliopsida</taxon>
        <taxon>Poales</taxon>
        <taxon>Poaceae</taxon>
        <taxon>PACMAD clade</taxon>
        <taxon>Panicoideae</taxon>
        <taxon>Panicodae</taxon>
        <taxon>Paniceae</taxon>
        <taxon>Anthephorinae</taxon>
        <taxon>Digitaria</taxon>
    </lineage>
</organism>
<accession>A0A835BK92</accession>
<protein>
    <submittedName>
        <fullName evidence="2">Uncharacterized protein</fullName>
    </submittedName>
</protein>
<evidence type="ECO:0000313" key="3">
    <source>
        <dbReference type="Proteomes" id="UP000636709"/>
    </source>
</evidence>
<gene>
    <name evidence="2" type="ORF">HU200_034673</name>
</gene>
<keyword evidence="3" id="KW-1185">Reference proteome</keyword>
<evidence type="ECO:0000256" key="1">
    <source>
        <dbReference type="SAM" id="MobiDB-lite"/>
    </source>
</evidence>
<dbReference type="EMBL" id="JACEFO010001840">
    <property type="protein sequence ID" value="KAF8699722.1"/>
    <property type="molecule type" value="Genomic_DNA"/>
</dbReference>
<comment type="caution">
    <text evidence="2">The sequence shown here is derived from an EMBL/GenBank/DDBJ whole genome shotgun (WGS) entry which is preliminary data.</text>
</comment>
<dbReference type="AlphaFoldDB" id="A0A835BK92"/>
<evidence type="ECO:0000313" key="2">
    <source>
        <dbReference type="EMBL" id="KAF8699722.1"/>
    </source>
</evidence>
<dbReference type="Proteomes" id="UP000636709">
    <property type="component" value="Unassembled WGS sequence"/>
</dbReference>
<feature type="region of interest" description="Disordered" evidence="1">
    <location>
        <begin position="331"/>
        <end position="350"/>
    </location>
</feature>
<feature type="region of interest" description="Disordered" evidence="1">
    <location>
        <begin position="177"/>
        <end position="204"/>
    </location>
</feature>
<sequence length="350" mass="37927">MENFAIDLAPHVPWGFEVQPRDPAAPPTHLYAYIGGIMDVYNEDLAIAFLFLAVAKEDFLELTEALKSFFIQNMGVRLMEVQPSPIGDAFVRFGSPVERERVVCKVHLHDDARIPDDVVVSAGIHPRVRSWTCPIFVLKRKDTENLGGEDAFPPNDGGIPHPFPPPIPRWMGMDGPNPIHAAVSDQQAPSHSAHGPSRNDGQSIVGDEVVGDVTMADHDGSVETPIADLRDAGEAATNSLNAVVDNVGGVVSSDVEGTNVAQNVSVTGVVILHQTEAVNVPDIPPGFEALVAIKNERSPGFIGPLRTALPLVPYPVSDDEDSEIQEVPMIPGSVTPRKRRHRKLKLEQEE</sequence>
<name>A0A835BK92_9POAL</name>
<dbReference type="PANTHER" id="PTHR33075:SF7">
    <property type="entry name" value="OS02G0303350 PROTEIN"/>
    <property type="match status" value="1"/>
</dbReference>
<reference evidence="2" key="1">
    <citation type="submission" date="2020-07" db="EMBL/GenBank/DDBJ databases">
        <title>Genome sequence and genetic diversity analysis of an under-domesticated orphan crop, white fonio (Digitaria exilis).</title>
        <authorList>
            <person name="Bennetzen J.L."/>
            <person name="Chen S."/>
            <person name="Ma X."/>
            <person name="Wang X."/>
            <person name="Yssel A.E.J."/>
            <person name="Chaluvadi S.R."/>
            <person name="Johnson M."/>
            <person name="Gangashetty P."/>
            <person name="Hamidou F."/>
            <person name="Sanogo M.D."/>
            <person name="Zwaenepoel A."/>
            <person name="Wallace J."/>
            <person name="Van De Peer Y."/>
            <person name="Van Deynze A."/>
        </authorList>
    </citation>
    <scope>NUCLEOTIDE SEQUENCE</scope>
    <source>
        <tissue evidence="2">Leaves</tissue>
    </source>
</reference>
<dbReference type="PANTHER" id="PTHR33075">
    <property type="entry name" value="OS02G0499800 PROTEIN"/>
    <property type="match status" value="1"/>
</dbReference>